<dbReference type="AlphaFoldDB" id="A0A0A8E6G6"/>
<proteinExistence type="predicted"/>
<dbReference type="PROSITE" id="PS51257">
    <property type="entry name" value="PROKAR_LIPOPROTEIN"/>
    <property type="match status" value="1"/>
</dbReference>
<evidence type="ECO:0008006" key="3">
    <source>
        <dbReference type="Google" id="ProtNLM"/>
    </source>
</evidence>
<dbReference type="HOGENOM" id="CLU_203136_0_0_6"/>
<dbReference type="EMBL" id="CP010427">
    <property type="protein sequence ID" value="AJC49563.1"/>
    <property type="molecule type" value="Genomic_DNA"/>
</dbReference>
<name>A0A0A8E6G6_9GAMM</name>
<dbReference type="KEGG" id="fgu:SD28_05665"/>
<reference evidence="1 2" key="1">
    <citation type="submission" date="2014-12" db="EMBL/GenBank/DDBJ databases">
        <title>Complete genome sequence of Francisella guanzhouensis strain 08HL01032 isolated from air-conditioning system in China.</title>
        <authorList>
            <person name="Svensson D."/>
            <person name="Ohrman C."/>
            <person name="Backman S."/>
            <person name="Karlsson E."/>
            <person name="Nilsson E."/>
            <person name="Bystrom M."/>
            <person name="Larkeryd A."/>
            <person name="Stenberg P."/>
            <person name="Scholtz H.C."/>
            <person name="Forsman M."/>
            <person name="Sjodin A."/>
        </authorList>
    </citation>
    <scope>NUCLEOTIDE SEQUENCE [LARGE SCALE GENOMIC DNA]</scope>
    <source>
        <strain evidence="1 2">08HL01032</strain>
    </source>
</reference>
<dbReference type="Proteomes" id="UP000031104">
    <property type="component" value="Chromosome"/>
</dbReference>
<dbReference type="STRING" id="594679.SD28_05665"/>
<evidence type="ECO:0000313" key="1">
    <source>
        <dbReference type="EMBL" id="AJC49563.1"/>
    </source>
</evidence>
<evidence type="ECO:0000313" key="2">
    <source>
        <dbReference type="Proteomes" id="UP000031104"/>
    </source>
</evidence>
<accession>A0A0A8E6G6</accession>
<gene>
    <name evidence="1" type="ORF">SD28_05665</name>
</gene>
<sequence>MFIKNNFIIIVFIFLTSCTPPHSYDKKLWNKYHNKSSSSSKLHSKLIEMNEKTGSNFIWTPYNATNK</sequence>
<organism evidence="1 2">
    <name type="scientific">Allofrancisella guangzhouensis</name>
    <dbReference type="NCBI Taxonomy" id="594679"/>
    <lineage>
        <taxon>Bacteria</taxon>
        <taxon>Pseudomonadati</taxon>
        <taxon>Pseudomonadota</taxon>
        <taxon>Gammaproteobacteria</taxon>
        <taxon>Thiotrichales</taxon>
        <taxon>Francisellaceae</taxon>
        <taxon>Allofrancisella</taxon>
    </lineage>
</organism>
<keyword evidence="2" id="KW-1185">Reference proteome</keyword>
<protein>
    <recommendedName>
        <fullName evidence="3">Lipoprotein</fullName>
    </recommendedName>
</protein>